<reference evidence="1 2" key="1">
    <citation type="submission" date="2019-06" db="EMBL/GenBank/DDBJ databases">
        <title>Genomics analysis of Aphanomyces spp. identifies a new class of oomycete effector associated with host adaptation.</title>
        <authorList>
            <person name="Gaulin E."/>
        </authorList>
    </citation>
    <scope>NUCLEOTIDE SEQUENCE [LARGE SCALE GENOMIC DNA]</scope>
    <source>
        <strain evidence="1 2">E</strain>
    </source>
</reference>
<organism evidence="1 2">
    <name type="scientific">Aphanomyces astaci</name>
    <name type="common">Crayfish plague agent</name>
    <dbReference type="NCBI Taxonomy" id="112090"/>
    <lineage>
        <taxon>Eukaryota</taxon>
        <taxon>Sar</taxon>
        <taxon>Stramenopiles</taxon>
        <taxon>Oomycota</taxon>
        <taxon>Saprolegniomycetes</taxon>
        <taxon>Saprolegniales</taxon>
        <taxon>Verrucalvaceae</taxon>
        <taxon>Aphanomyces</taxon>
    </lineage>
</organism>
<proteinExistence type="predicted"/>
<dbReference type="VEuPathDB" id="FungiDB:H257_05914"/>
<evidence type="ECO:0008006" key="3">
    <source>
        <dbReference type="Google" id="ProtNLM"/>
    </source>
</evidence>
<dbReference type="EMBL" id="VJMI01020733">
    <property type="protein sequence ID" value="KAF0703495.1"/>
    <property type="molecule type" value="Genomic_DNA"/>
</dbReference>
<dbReference type="SUPFAM" id="SSF50729">
    <property type="entry name" value="PH domain-like"/>
    <property type="match status" value="1"/>
</dbReference>
<dbReference type="Proteomes" id="UP000469452">
    <property type="component" value="Unassembled WGS sequence"/>
</dbReference>
<name>A0A6A4Z7Z1_APHAT</name>
<sequence length="376" mass="41886">MILASNRQMNQKELQHIRQAFNTRYVQKRDWPLRIDKPCVHVPPQVATTCQDDVAPSPRVSPPASPVAKSTFETVSFILRDAINDGFSFTFDRIGHGMVVLSVDKARRSTSSLSVGSLLVAINGHTVQLADDIKSITISPNPQLATHDQRTEAMRLQMVDLFKAHGISATSSTPCNATFVQTPTKVQLVHKWNRRSTYKPWSQVHLKLHCGYLNFYTSDAKADKATVDDMQNSVVAIPVMRCDVMCVDIPGKRGFCFQVLEVPPPPYQADSLDGDKEEDEDVILPVDVSIVQSYSPNNDMTNDEDAAKAVDPSSESTMLDDMHAFLGSTNVVKKVVVVKEPKLYRFRVATAAARASWVRHIRTAQTCRAEDYLDQP</sequence>
<evidence type="ECO:0000313" key="1">
    <source>
        <dbReference type="EMBL" id="KAF0703495.1"/>
    </source>
</evidence>
<accession>A0A6A4Z7Z1</accession>
<protein>
    <recommendedName>
        <fullName evidence="3">PH domain-containing protein</fullName>
    </recommendedName>
</protein>
<comment type="caution">
    <text evidence="1">The sequence shown here is derived from an EMBL/GenBank/DDBJ whole genome shotgun (WGS) entry which is preliminary data.</text>
</comment>
<dbReference type="AlphaFoldDB" id="A0A6A4Z7Z1"/>
<gene>
    <name evidence="1" type="ORF">AaE_015347</name>
</gene>
<evidence type="ECO:0000313" key="2">
    <source>
        <dbReference type="Proteomes" id="UP000469452"/>
    </source>
</evidence>